<feature type="domain" description="DUF58" evidence="1">
    <location>
        <begin position="42"/>
        <end position="253"/>
    </location>
</feature>
<dbReference type="Proteomes" id="UP000030101">
    <property type="component" value="Unassembled WGS sequence"/>
</dbReference>
<dbReference type="InterPro" id="IPR036465">
    <property type="entry name" value="vWFA_dom_sf"/>
</dbReference>
<dbReference type="PANTHER" id="PTHR33608:SF6">
    <property type="entry name" value="BLL2464 PROTEIN"/>
    <property type="match status" value="1"/>
</dbReference>
<dbReference type="Gene3D" id="3.40.50.410">
    <property type="entry name" value="von Willebrand factor, type A domain"/>
    <property type="match status" value="1"/>
</dbReference>
<evidence type="ECO:0000313" key="3">
    <source>
        <dbReference type="Proteomes" id="UP000030101"/>
    </source>
</evidence>
<dbReference type="PANTHER" id="PTHR33608">
    <property type="entry name" value="BLL2464 PROTEIN"/>
    <property type="match status" value="1"/>
</dbReference>
<dbReference type="Pfam" id="PF01882">
    <property type="entry name" value="DUF58"/>
    <property type="match status" value="1"/>
</dbReference>
<organism evidence="2 3">
    <name type="scientific">Porphyromonas canoris</name>
    <dbReference type="NCBI Taxonomy" id="36875"/>
    <lineage>
        <taxon>Bacteria</taxon>
        <taxon>Pseudomonadati</taxon>
        <taxon>Bacteroidota</taxon>
        <taxon>Bacteroidia</taxon>
        <taxon>Bacteroidales</taxon>
        <taxon>Porphyromonadaceae</taxon>
        <taxon>Porphyromonas</taxon>
    </lineage>
</organism>
<protein>
    <recommendedName>
        <fullName evidence="1">DUF58 domain-containing protein</fullName>
    </recommendedName>
</protein>
<sequence>MQLEDLLRRIRRIEIKTKRLSSNIFAGEYHTAFKGRGMVFSEVREYREGDEIRDIDWNVTARYSRPFVKVFEEERELTLMLMVDVSNSGLFGTHGRTKRELIAEVAATLAFSSIQNNDKVGVLFFSDRIEKFIPPGKGRKHVLHILSEILTLRPEGKGTNIEHALSYIRNMMKKQCSVFLLSDLIDENPYETALSLIARKHDLRVIRVYDRHEANLPDVGLVRVEDAETGKMRTIDTSNRKTRESFARRWKEQTIGIETMLNKYDIGHVTMLTDADYVPGLLQLFAKR</sequence>
<evidence type="ECO:0000313" key="2">
    <source>
        <dbReference type="EMBL" id="KGN92052.1"/>
    </source>
</evidence>
<dbReference type="InterPro" id="IPR002881">
    <property type="entry name" value="DUF58"/>
</dbReference>
<proteinExistence type="predicted"/>
<keyword evidence="3" id="KW-1185">Reference proteome</keyword>
<accession>A0ABR4XK47</accession>
<dbReference type="RefSeq" id="WP_036792812.1">
    <property type="nucleotide sequence ID" value="NZ_JQZV01000013.1"/>
</dbReference>
<evidence type="ECO:0000259" key="1">
    <source>
        <dbReference type="Pfam" id="PF01882"/>
    </source>
</evidence>
<dbReference type="EMBL" id="JQZV01000013">
    <property type="protein sequence ID" value="KGN92052.1"/>
    <property type="molecule type" value="Genomic_DNA"/>
</dbReference>
<comment type="caution">
    <text evidence="2">The sequence shown here is derived from an EMBL/GenBank/DDBJ whole genome shotgun (WGS) entry which is preliminary data.</text>
</comment>
<name>A0ABR4XK47_9PORP</name>
<reference evidence="2 3" key="1">
    <citation type="submission" date="2014-08" db="EMBL/GenBank/DDBJ databases">
        <title>Porphyromonas canoris strain:OH2762 Genome sequencing.</title>
        <authorList>
            <person name="Wallis C."/>
            <person name="Deusch O."/>
            <person name="O'Flynn C."/>
            <person name="Davis I."/>
            <person name="Jospin G."/>
            <person name="Darling A.E."/>
            <person name="Coil D.A."/>
            <person name="Alexiev A."/>
            <person name="Horsfall A."/>
            <person name="Kirkwood N."/>
            <person name="Harris S."/>
            <person name="Eisen J.A."/>
        </authorList>
    </citation>
    <scope>NUCLEOTIDE SEQUENCE [LARGE SCALE GENOMIC DNA]</scope>
    <source>
        <strain evidence="3">COT-108 OH2762</strain>
    </source>
</reference>
<gene>
    <name evidence="2" type="ORF">HQ43_08390</name>
</gene>
<dbReference type="SUPFAM" id="SSF53300">
    <property type="entry name" value="vWA-like"/>
    <property type="match status" value="1"/>
</dbReference>
<dbReference type="CDD" id="cd00198">
    <property type="entry name" value="vWFA"/>
    <property type="match status" value="1"/>
</dbReference>